<dbReference type="AlphaFoldDB" id="A0A6C0C114"/>
<name>A0A6C0C114_9ZZZZ</name>
<proteinExistence type="predicted"/>
<keyword evidence="4" id="KW-0547">Nucleotide-binding</keyword>
<evidence type="ECO:0000256" key="2">
    <source>
        <dbReference type="ARBA" id="ARBA00022664"/>
    </source>
</evidence>
<keyword evidence="3" id="KW-0808">Transferase</keyword>
<evidence type="ECO:0000256" key="6">
    <source>
        <dbReference type="ARBA" id="ARBA00022844"/>
    </source>
</evidence>
<feature type="compositionally biased region" description="Basic residues" evidence="8">
    <location>
        <begin position="445"/>
        <end position="468"/>
    </location>
</feature>
<keyword evidence="7" id="KW-0804">Transcription</keyword>
<dbReference type="Pfam" id="PF19244">
    <property type="entry name" value="Poly_A_pol_cat"/>
    <property type="match status" value="1"/>
</dbReference>
<dbReference type="GO" id="GO:0006397">
    <property type="term" value="P:mRNA processing"/>
    <property type="evidence" value="ECO:0007669"/>
    <property type="project" value="UniProtKB-KW"/>
</dbReference>
<evidence type="ECO:0000256" key="7">
    <source>
        <dbReference type="ARBA" id="ARBA00023163"/>
    </source>
</evidence>
<protein>
    <recommendedName>
        <fullName evidence="9">Poly(A) polymerase catalytic subunit domain-containing protein</fullName>
    </recommendedName>
</protein>
<evidence type="ECO:0000256" key="1">
    <source>
        <dbReference type="ARBA" id="ARBA00004328"/>
    </source>
</evidence>
<accession>A0A6C0C114</accession>
<evidence type="ECO:0000256" key="8">
    <source>
        <dbReference type="SAM" id="MobiDB-lite"/>
    </source>
</evidence>
<dbReference type="GO" id="GO:0016740">
    <property type="term" value="F:transferase activity"/>
    <property type="evidence" value="ECO:0007669"/>
    <property type="project" value="UniProtKB-KW"/>
</dbReference>
<dbReference type="GO" id="GO:0005524">
    <property type="term" value="F:ATP binding"/>
    <property type="evidence" value="ECO:0007669"/>
    <property type="project" value="UniProtKB-KW"/>
</dbReference>
<dbReference type="InterPro" id="IPR045355">
    <property type="entry name" value="PolyA_pol_cat_su"/>
</dbReference>
<dbReference type="EMBL" id="MN739312">
    <property type="protein sequence ID" value="QHS98070.1"/>
    <property type="molecule type" value="Genomic_DNA"/>
</dbReference>
<comment type="subcellular location">
    <subcellularLocation>
        <location evidence="1">Virion</location>
    </subcellularLocation>
</comment>
<organism evidence="10">
    <name type="scientific">viral metagenome</name>
    <dbReference type="NCBI Taxonomy" id="1070528"/>
    <lineage>
        <taxon>unclassified sequences</taxon>
        <taxon>metagenomes</taxon>
        <taxon>organismal metagenomes</taxon>
    </lineage>
</organism>
<sequence>MNKEIKKYQNEMCNNKMSFQECELAILRQAVDQSETIQKKKMVNSENINSIIKVVEDFLKRKKLVCYGGTAINNILPPDAQFYDRDIEIPDYDFYSPSALDHAVELANIYYKLGYNDVEAKSGVHKGTFKVYVNFIPIADITQIHKGLFDAISKDAITIMGISYCPADFLRMNMYLELSRPMGDVSRWEKVLKRLILLTKYYPMKPNISCSTIEFQRKMKSFKENGELLHDIIRDNLVRQQVVFFGGYATSLFSRYMDNSTTVVKRIPDFDVLANEPEKTINFLKEHIVQKGFKNAKIIKHGAVDEMISEHFELQVNGEKVLFVYKPVACHSYNKILINNQKIKIATIDTIMTFYLAFMYAKLQHYNKERLLCMVKYLFDVEAKNRLSSKGLLKRFSIHCYGKQKSIEEIREDKAEAFKRLVNKKDTQEYKEWFLKYNPASGKITKAKHSRKGKKRTKKSKKLFNKTRKNTDFLY</sequence>
<evidence type="ECO:0000256" key="4">
    <source>
        <dbReference type="ARBA" id="ARBA00022741"/>
    </source>
</evidence>
<evidence type="ECO:0000259" key="9">
    <source>
        <dbReference type="Pfam" id="PF19244"/>
    </source>
</evidence>
<evidence type="ECO:0000313" key="10">
    <source>
        <dbReference type="EMBL" id="QHS98070.1"/>
    </source>
</evidence>
<feature type="domain" description="Poly(A) polymerase catalytic subunit" evidence="9">
    <location>
        <begin position="54"/>
        <end position="183"/>
    </location>
</feature>
<evidence type="ECO:0000256" key="3">
    <source>
        <dbReference type="ARBA" id="ARBA00022679"/>
    </source>
</evidence>
<keyword evidence="6" id="KW-0946">Virion</keyword>
<dbReference type="GO" id="GO:0044423">
    <property type="term" value="C:virion component"/>
    <property type="evidence" value="ECO:0007669"/>
    <property type="project" value="UniProtKB-KW"/>
</dbReference>
<reference evidence="10" key="1">
    <citation type="journal article" date="2020" name="Nature">
        <title>Giant virus diversity and host interactions through global metagenomics.</title>
        <authorList>
            <person name="Schulz F."/>
            <person name="Roux S."/>
            <person name="Paez-Espino D."/>
            <person name="Jungbluth S."/>
            <person name="Walsh D.A."/>
            <person name="Denef V.J."/>
            <person name="McMahon K.D."/>
            <person name="Konstantinidis K.T."/>
            <person name="Eloe-Fadrosh E.A."/>
            <person name="Kyrpides N.C."/>
            <person name="Woyke T."/>
        </authorList>
    </citation>
    <scope>NUCLEOTIDE SEQUENCE</scope>
    <source>
        <strain evidence="10">GVMAG-M-3300020182-84</strain>
    </source>
</reference>
<keyword evidence="5" id="KW-0067">ATP-binding</keyword>
<evidence type="ECO:0000256" key="5">
    <source>
        <dbReference type="ARBA" id="ARBA00022840"/>
    </source>
</evidence>
<keyword evidence="2" id="KW-0507">mRNA processing</keyword>
<feature type="region of interest" description="Disordered" evidence="8">
    <location>
        <begin position="445"/>
        <end position="475"/>
    </location>
</feature>